<evidence type="ECO:0000313" key="1">
    <source>
        <dbReference type="EMBL" id="GMA22564.1"/>
    </source>
</evidence>
<comment type="caution">
    <text evidence="1">The sequence shown here is derived from an EMBL/GenBank/DDBJ whole genome shotgun (WGS) entry which is preliminary data.</text>
</comment>
<gene>
    <name evidence="1" type="ORF">GCM10025864_03230</name>
</gene>
<evidence type="ECO:0000313" key="2">
    <source>
        <dbReference type="Proteomes" id="UP001157091"/>
    </source>
</evidence>
<protein>
    <recommendedName>
        <fullName evidence="3">Ig-like domain-containing protein</fullName>
    </recommendedName>
</protein>
<dbReference type="Proteomes" id="UP001157091">
    <property type="component" value="Unassembled WGS sequence"/>
</dbReference>
<proteinExistence type="predicted"/>
<evidence type="ECO:0008006" key="3">
    <source>
        <dbReference type="Google" id="ProtNLM"/>
    </source>
</evidence>
<organism evidence="1 2">
    <name type="scientific">Luteimicrobium album</name>
    <dbReference type="NCBI Taxonomy" id="1054550"/>
    <lineage>
        <taxon>Bacteria</taxon>
        <taxon>Bacillati</taxon>
        <taxon>Actinomycetota</taxon>
        <taxon>Actinomycetes</taxon>
        <taxon>Micrococcales</taxon>
        <taxon>Luteimicrobium</taxon>
    </lineage>
</organism>
<dbReference type="EMBL" id="BSUK01000001">
    <property type="protein sequence ID" value="GMA22564.1"/>
    <property type="molecule type" value="Genomic_DNA"/>
</dbReference>
<reference evidence="2" key="1">
    <citation type="journal article" date="2019" name="Int. J. Syst. Evol. Microbiol.">
        <title>The Global Catalogue of Microorganisms (GCM) 10K type strain sequencing project: providing services to taxonomists for standard genome sequencing and annotation.</title>
        <authorList>
            <consortium name="The Broad Institute Genomics Platform"/>
            <consortium name="The Broad Institute Genome Sequencing Center for Infectious Disease"/>
            <person name="Wu L."/>
            <person name="Ma J."/>
        </authorList>
    </citation>
    <scope>NUCLEOTIDE SEQUENCE [LARGE SCALE GENOMIC DNA]</scope>
    <source>
        <strain evidence="2">NBRC 106348</strain>
    </source>
</reference>
<dbReference type="Gene3D" id="2.60.40.2700">
    <property type="match status" value="2"/>
</dbReference>
<keyword evidence="2" id="KW-1185">Reference proteome</keyword>
<sequence>MITAKDPVWISGDVVVGGTLTIHPGTYSVTDPSFAYSWYADGRRIAGADAGTLVLGLAQAGKRITAAVVVSAPGHEDLRVTTGRTVPVEKATIGITTKPAVSGTARVGSTLRVTAGAYDVDGVKVSFQWLRDGREVRGERDSRYVVGQADRGHRLSVRVTATKAGYEERVGVTTSTPVR</sequence>
<accession>A0ABQ6HYJ6</accession>
<dbReference type="RefSeq" id="WP_284291653.1">
    <property type="nucleotide sequence ID" value="NZ_BSUK01000001.1"/>
</dbReference>
<name>A0ABQ6HYJ6_9MICO</name>